<dbReference type="InterPro" id="IPR015421">
    <property type="entry name" value="PyrdxlP-dep_Trfase_major"/>
</dbReference>
<dbReference type="Pfam" id="PF00266">
    <property type="entry name" value="Aminotran_5"/>
    <property type="match status" value="1"/>
</dbReference>
<dbReference type="InterPro" id="IPR015424">
    <property type="entry name" value="PyrdxlP-dep_Trfase"/>
</dbReference>
<keyword evidence="8" id="KW-0479">Metal-binding</keyword>
<evidence type="ECO:0000313" key="15">
    <source>
        <dbReference type="EMBL" id="GGF05955.1"/>
    </source>
</evidence>
<reference evidence="15" key="1">
    <citation type="journal article" date="2014" name="Int. J. Syst. Evol. Microbiol.">
        <title>Complete genome sequence of Corynebacterium casei LMG S-19264T (=DSM 44701T), isolated from a smear-ripened cheese.</title>
        <authorList>
            <consortium name="US DOE Joint Genome Institute (JGI-PGF)"/>
            <person name="Walter F."/>
            <person name="Albersmeier A."/>
            <person name="Kalinowski J."/>
            <person name="Ruckert C."/>
        </authorList>
    </citation>
    <scope>NUCLEOTIDE SEQUENCE</scope>
    <source>
        <strain evidence="15">CGMCC 1.15725</strain>
    </source>
</reference>
<evidence type="ECO:0000256" key="5">
    <source>
        <dbReference type="ARBA" id="ARBA00013558"/>
    </source>
</evidence>
<dbReference type="SUPFAM" id="SSF53383">
    <property type="entry name" value="PLP-dependent transferases"/>
    <property type="match status" value="1"/>
</dbReference>
<dbReference type="InterPro" id="IPR020578">
    <property type="entry name" value="Aminotrans_V_PyrdxlP_BS"/>
</dbReference>
<evidence type="ECO:0000256" key="6">
    <source>
        <dbReference type="ARBA" id="ARBA00022679"/>
    </source>
</evidence>
<evidence type="ECO:0000256" key="1">
    <source>
        <dbReference type="ARBA" id="ARBA00001933"/>
    </source>
</evidence>
<dbReference type="InterPro" id="IPR016454">
    <property type="entry name" value="Cysteine_dSase"/>
</dbReference>
<dbReference type="FunFam" id="3.40.640.10:FF:000003">
    <property type="entry name" value="Cysteine desulfurase IscS"/>
    <property type="match status" value="1"/>
</dbReference>
<keyword evidence="7" id="KW-0001">2Fe-2S</keyword>
<dbReference type="Gene3D" id="3.90.1150.10">
    <property type="entry name" value="Aspartate Aminotransferase, domain 1"/>
    <property type="match status" value="1"/>
</dbReference>
<dbReference type="PIRSF" id="PIRSF005572">
    <property type="entry name" value="NifS"/>
    <property type="match status" value="1"/>
</dbReference>
<evidence type="ECO:0000256" key="7">
    <source>
        <dbReference type="ARBA" id="ARBA00022714"/>
    </source>
</evidence>
<evidence type="ECO:0000256" key="2">
    <source>
        <dbReference type="ARBA" id="ARBA00003120"/>
    </source>
</evidence>
<dbReference type="PROSITE" id="PS00595">
    <property type="entry name" value="AA_TRANSFER_CLASS_5"/>
    <property type="match status" value="1"/>
</dbReference>
<dbReference type="Gene3D" id="3.40.640.10">
    <property type="entry name" value="Type I PLP-dependent aspartate aminotransferase-like (Major domain)"/>
    <property type="match status" value="1"/>
</dbReference>
<evidence type="ECO:0000259" key="14">
    <source>
        <dbReference type="Pfam" id="PF00266"/>
    </source>
</evidence>
<evidence type="ECO:0000256" key="8">
    <source>
        <dbReference type="ARBA" id="ARBA00022723"/>
    </source>
</evidence>
<dbReference type="PANTHER" id="PTHR11601">
    <property type="entry name" value="CYSTEINE DESULFURYLASE FAMILY MEMBER"/>
    <property type="match status" value="1"/>
</dbReference>
<accession>A0A8J2YQQ0</accession>
<reference evidence="15" key="2">
    <citation type="submission" date="2020-09" db="EMBL/GenBank/DDBJ databases">
        <authorList>
            <person name="Sun Q."/>
            <person name="Zhou Y."/>
        </authorList>
    </citation>
    <scope>NUCLEOTIDE SEQUENCE</scope>
    <source>
        <strain evidence="15">CGMCC 1.15725</strain>
    </source>
</reference>
<keyword evidence="11" id="KW-0411">Iron-sulfur</keyword>
<name>A0A8J2YQQ0_9PROT</name>
<dbReference type="PANTHER" id="PTHR11601:SF34">
    <property type="entry name" value="CYSTEINE DESULFURASE"/>
    <property type="match status" value="1"/>
</dbReference>
<comment type="similarity">
    <text evidence="3">Belongs to the class-V pyridoxal-phosphate-dependent aminotransferase family. NifS/IscS subfamily.</text>
</comment>
<comment type="caution">
    <text evidence="15">The sequence shown here is derived from an EMBL/GenBank/DDBJ whole genome shotgun (WGS) entry which is preliminary data.</text>
</comment>
<dbReference type="EC" id="2.8.1.7" evidence="4"/>
<dbReference type="GO" id="GO:0031071">
    <property type="term" value="F:cysteine desulfurase activity"/>
    <property type="evidence" value="ECO:0007669"/>
    <property type="project" value="UniProtKB-EC"/>
</dbReference>
<sequence>MSGATTPVYLDYPATTPCDPRVVDAMLPFFSATAANPHNRNHAPGRAAAAAIERARAEVAALIAARPAEILFTSGATEANNLALKGVARARAARGRHIVTVATEHASVLEPLEALAREGWSVTVLPVDAGGRVDPDRLARELRPDTVLVSVMAVNNEIGVIQPLGPIGTLCRARGILFHSDAAQAAGRMPLDVDALELDLASVSAHKLYGPPGVGALYVRSATASDLKPLMEGGGQERGLRPGTLPTPLIVGFGQAAALAAAALPTETAEVGRLTQRLWQGLSRAVPGLRRNGDPAHVAPGLLSLTFPGIDATELMEALPELALSSGAACQAESGLPSPVLTALGLDPVAAQATLRLGLGRFTTGAEIDRAVAAIARAAAALA</sequence>
<evidence type="ECO:0000256" key="4">
    <source>
        <dbReference type="ARBA" id="ARBA00012239"/>
    </source>
</evidence>
<dbReference type="EMBL" id="BMJQ01000002">
    <property type="protein sequence ID" value="GGF05955.1"/>
    <property type="molecule type" value="Genomic_DNA"/>
</dbReference>
<keyword evidence="6" id="KW-0808">Transferase</keyword>
<evidence type="ECO:0000256" key="11">
    <source>
        <dbReference type="ARBA" id="ARBA00023014"/>
    </source>
</evidence>
<protein>
    <recommendedName>
        <fullName evidence="5">Cysteine desulfurase</fullName>
        <ecNumber evidence="4">2.8.1.7</ecNumber>
    </recommendedName>
</protein>
<keyword evidence="16" id="KW-1185">Reference proteome</keyword>
<evidence type="ECO:0000256" key="9">
    <source>
        <dbReference type="ARBA" id="ARBA00022898"/>
    </source>
</evidence>
<dbReference type="AlphaFoldDB" id="A0A8J2YQQ0"/>
<evidence type="ECO:0000256" key="3">
    <source>
        <dbReference type="ARBA" id="ARBA00006490"/>
    </source>
</evidence>
<proteinExistence type="inferred from homology"/>
<comment type="cofactor">
    <cofactor evidence="1 13">
        <name>pyridoxal 5'-phosphate</name>
        <dbReference type="ChEBI" id="CHEBI:597326"/>
    </cofactor>
</comment>
<organism evidence="15 16">
    <name type="scientific">Aliidongia dinghuensis</name>
    <dbReference type="NCBI Taxonomy" id="1867774"/>
    <lineage>
        <taxon>Bacteria</taxon>
        <taxon>Pseudomonadati</taxon>
        <taxon>Pseudomonadota</taxon>
        <taxon>Alphaproteobacteria</taxon>
        <taxon>Rhodospirillales</taxon>
        <taxon>Dongiaceae</taxon>
        <taxon>Aliidongia</taxon>
    </lineage>
</organism>
<feature type="domain" description="Aminotransferase class V" evidence="14">
    <location>
        <begin position="8"/>
        <end position="370"/>
    </location>
</feature>
<evidence type="ECO:0000256" key="13">
    <source>
        <dbReference type="RuleBase" id="RU004504"/>
    </source>
</evidence>
<evidence type="ECO:0000256" key="10">
    <source>
        <dbReference type="ARBA" id="ARBA00023004"/>
    </source>
</evidence>
<dbReference type="Proteomes" id="UP000646365">
    <property type="component" value="Unassembled WGS sequence"/>
</dbReference>
<evidence type="ECO:0000256" key="12">
    <source>
        <dbReference type="ARBA" id="ARBA00050776"/>
    </source>
</evidence>
<keyword evidence="10" id="KW-0408">Iron</keyword>
<evidence type="ECO:0000313" key="16">
    <source>
        <dbReference type="Proteomes" id="UP000646365"/>
    </source>
</evidence>
<dbReference type="InterPro" id="IPR015422">
    <property type="entry name" value="PyrdxlP-dep_Trfase_small"/>
</dbReference>
<dbReference type="GO" id="GO:0051537">
    <property type="term" value="F:2 iron, 2 sulfur cluster binding"/>
    <property type="evidence" value="ECO:0007669"/>
    <property type="project" value="UniProtKB-KW"/>
</dbReference>
<dbReference type="RefSeq" id="WP_189042996.1">
    <property type="nucleotide sequence ID" value="NZ_BMJQ01000002.1"/>
</dbReference>
<comment type="catalytic activity">
    <reaction evidence="12">
        <text>(sulfur carrier)-H + L-cysteine = (sulfur carrier)-SH + L-alanine</text>
        <dbReference type="Rhea" id="RHEA:43892"/>
        <dbReference type="Rhea" id="RHEA-COMP:14737"/>
        <dbReference type="Rhea" id="RHEA-COMP:14739"/>
        <dbReference type="ChEBI" id="CHEBI:29917"/>
        <dbReference type="ChEBI" id="CHEBI:35235"/>
        <dbReference type="ChEBI" id="CHEBI:57972"/>
        <dbReference type="ChEBI" id="CHEBI:64428"/>
        <dbReference type="EC" id="2.8.1.7"/>
    </reaction>
</comment>
<keyword evidence="9" id="KW-0663">Pyridoxal phosphate</keyword>
<gene>
    <name evidence="15" type="primary">nifS</name>
    <name evidence="15" type="ORF">GCM10011611_09330</name>
</gene>
<comment type="function">
    <text evidence="2">Catalyzes the removal of elemental sulfur atoms from cysteine to produce alanine. Seems to participate in the biosynthesis of the nitrogenase metalloclusters by providing the inorganic sulfur required for the Fe-S core formation.</text>
</comment>
<dbReference type="InterPro" id="IPR000192">
    <property type="entry name" value="Aminotrans_V_dom"/>
</dbReference>
<dbReference type="GO" id="GO:0046872">
    <property type="term" value="F:metal ion binding"/>
    <property type="evidence" value="ECO:0007669"/>
    <property type="project" value="UniProtKB-KW"/>
</dbReference>